<protein>
    <submittedName>
        <fullName evidence="3">Uncharacterized protein</fullName>
    </submittedName>
</protein>
<comment type="caution">
    <text evidence="3">The sequence shown here is derived from an EMBL/GenBank/DDBJ whole genome shotgun (WGS) entry which is preliminary data.</text>
</comment>
<keyword evidence="4" id="KW-1185">Reference proteome</keyword>
<sequence length="339" mass="36776">MPLTTRQRVVAILGLNLMYLTILLVVNQTGDEATPNAAKTEGILPPPNVNNDADITMTTSNNISTARSQVYILPSDSLPPKKVDEMTKFLAKSNVRETVKKNYNSVIRDNDTNTSAYVNNSGAVSFSPNTRLKRSTPYKSEGKRSNITDNNSNTTRSGVPRKHLRIHEKEDDFPPYVSTHDKPLSQELSKVIYKNSPSRSQEADKVYIDGDQDTDKASFAGDQGAGKASITGDQEAGKASIAGDQEAGKASITGDLDAVKAPIARSEKLSAYNSEEKQNSMEAPGVHFPAGDLQNHLILDISVNMTGVELAVDGRQVYSAYNKTVPWAGITARLMLVCT</sequence>
<accession>A0A8J5TNG1</accession>
<evidence type="ECO:0000256" key="2">
    <source>
        <dbReference type="SAM" id="Phobius"/>
    </source>
</evidence>
<feature type="transmembrane region" description="Helical" evidence="2">
    <location>
        <begin position="9"/>
        <end position="26"/>
    </location>
</feature>
<feature type="compositionally biased region" description="Polar residues" evidence="1">
    <location>
        <begin position="147"/>
        <end position="157"/>
    </location>
</feature>
<proteinExistence type="predicted"/>
<dbReference type="EMBL" id="JAHLQT010000697">
    <property type="protein sequence ID" value="KAG7178110.1"/>
    <property type="molecule type" value="Genomic_DNA"/>
</dbReference>
<organism evidence="3 4">
    <name type="scientific">Homarus americanus</name>
    <name type="common">American lobster</name>
    <dbReference type="NCBI Taxonomy" id="6706"/>
    <lineage>
        <taxon>Eukaryota</taxon>
        <taxon>Metazoa</taxon>
        <taxon>Ecdysozoa</taxon>
        <taxon>Arthropoda</taxon>
        <taxon>Crustacea</taxon>
        <taxon>Multicrustacea</taxon>
        <taxon>Malacostraca</taxon>
        <taxon>Eumalacostraca</taxon>
        <taxon>Eucarida</taxon>
        <taxon>Decapoda</taxon>
        <taxon>Pleocyemata</taxon>
        <taxon>Astacidea</taxon>
        <taxon>Nephropoidea</taxon>
        <taxon>Nephropidae</taxon>
        <taxon>Homarus</taxon>
    </lineage>
</organism>
<feature type="compositionally biased region" description="Polar residues" evidence="1">
    <location>
        <begin position="111"/>
        <end position="130"/>
    </location>
</feature>
<feature type="compositionally biased region" description="Basic and acidic residues" evidence="1">
    <location>
        <begin position="201"/>
        <end position="216"/>
    </location>
</feature>
<name>A0A8J5TNG1_HOMAM</name>
<keyword evidence="2" id="KW-0812">Transmembrane</keyword>
<evidence type="ECO:0000313" key="3">
    <source>
        <dbReference type="EMBL" id="KAG7178110.1"/>
    </source>
</evidence>
<gene>
    <name evidence="3" type="ORF">Hamer_G003881</name>
</gene>
<keyword evidence="2" id="KW-1133">Transmembrane helix</keyword>
<feature type="region of interest" description="Disordered" evidence="1">
    <location>
        <begin position="111"/>
        <end position="243"/>
    </location>
</feature>
<keyword evidence="2" id="KW-0472">Membrane</keyword>
<evidence type="ECO:0000256" key="1">
    <source>
        <dbReference type="SAM" id="MobiDB-lite"/>
    </source>
</evidence>
<reference evidence="3" key="1">
    <citation type="journal article" date="2021" name="Sci. Adv.">
        <title>The American lobster genome reveals insights on longevity, neural, and immune adaptations.</title>
        <authorList>
            <person name="Polinski J.M."/>
            <person name="Zimin A.V."/>
            <person name="Clark K.F."/>
            <person name="Kohn A.B."/>
            <person name="Sadowski N."/>
            <person name="Timp W."/>
            <person name="Ptitsyn A."/>
            <person name="Khanna P."/>
            <person name="Romanova D.Y."/>
            <person name="Williams P."/>
            <person name="Greenwood S.J."/>
            <person name="Moroz L.L."/>
            <person name="Walt D.R."/>
            <person name="Bodnar A.G."/>
        </authorList>
    </citation>
    <scope>NUCLEOTIDE SEQUENCE</scope>
    <source>
        <strain evidence="3">GMGI-L3</strain>
    </source>
</reference>
<dbReference type="Proteomes" id="UP000747542">
    <property type="component" value="Unassembled WGS sequence"/>
</dbReference>
<dbReference type="AlphaFoldDB" id="A0A8J5TNG1"/>
<evidence type="ECO:0000313" key="4">
    <source>
        <dbReference type="Proteomes" id="UP000747542"/>
    </source>
</evidence>